<dbReference type="HOGENOM" id="CLU_036654_0_1_1"/>
<dbReference type="PANTHER" id="PTHR22744:SF16">
    <property type="entry name" value="BTB DOMAIN-CONTAINING PROTEIN"/>
    <property type="match status" value="1"/>
</dbReference>
<dbReference type="SMR" id="O17253"/>
<reference evidence="2 3" key="1">
    <citation type="journal article" date="1998" name="Science">
        <title>Genome sequence of the nematode C. elegans: a platform for investigating biology.</title>
        <authorList>
            <consortium name="The C. elegans sequencing consortium"/>
            <person name="Sulson J.E."/>
            <person name="Waterston R."/>
        </authorList>
    </citation>
    <scope>NUCLEOTIDE SEQUENCE [LARGE SCALE GENOMIC DNA]</scope>
    <source>
        <strain evidence="2 3">Bristol N2</strain>
    </source>
</reference>
<dbReference type="STRING" id="6239.K02E7.9.1"/>
<dbReference type="UCSC" id="K02E7.9">
    <property type="organism name" value="c. elegans"/>
</dbReference>
<dbReference type="GeneID" id="173489"/>
<dbReference type="InParanoid" id="O17253"/>
<dbReference type="CDD" id="cd18186">
    <property type="entry name" value="BTB_POZ_ZBTB_KLHL-like"/>
    <property type="match status" value="1"/>
</dbReference>
<dbReference type="PIR" id="T32390">
    <property type="entry name" value="T32390"/>
</dbReference>
<organism evidence="2 3">
    <name type="scientific">Caenorhabditis elegans</name>
    <dbReference type="NCBI Taxonomy" id="6239"/>
    <lineage>
        <taxon>Eukaryota</taxon>
        <taxon>Metazoa</taxon>
        <taxon>Ecdysozoa</taxon>
        <taxon>Nematoda</taxon>
        <taxon>Chromadorea</taxon>
        <taxon>Rhabditida</taxon>
        <taxon>Rhabditina</taxon>
        <taxon>Rhabditomorpha</taxon>
        <taxon>Rhabditoidea</taxon>
        <taxon>Rhabditidae</taxon>
        <taxon>Peloderinae</taxon>
        <taxon>Caenorhabditis</taxon>
    </lineage>
</organism>
<protein>
    <submittedName>
        <fullName evidence="2">BTB domain-containing protein</fullName>
    </submittedName>
</protein>
<dbReference type="AGR" id="WB:WBGene00019313"/>
<evidence type="ECO:0000313" key="2">
    <source>
        <dbReference type="EMBL" id="CCD63501.1"/>
    </source>
</evidence>
<dbReference type="OMA" id="YINAYRW"/>
<dbReference type="PANTHER" id="PTHR22744">
    <property type="entry name" value="HELIX LOOP HELIX PROTEIN 21-RELATED"/>
    <property type="match status" value="1"/>
</dbReference>
<sequence>MDNIVTQNIKFESEPNYYLRGYHLFDISPLNGLKCEITDEFETDKIHLKIKLDWDQQEIKKITGFIQLSYDGHQLKPIDSNFDKRGGICIMTVPKYINAYRWSFSFDLKLHRYPAKPPQISHDLNPQVRSYDTMFEPSRKHDAVLLIGEKKLHVNKAFLSYHSDYFCDLFAEKFDEKNGIPIENVTYENFGLLMSIIYPEAAFSNHQNAEVLLELGNRFKIPAVMRHVENQIIRDTKFPNERLIFLADKYELQKLLAMEIQKMESFDQAKKFKGSDDYSQLSDATKAKILDRLIELS</sequence>
<feature type="domain" description="BTB" evidence="1">
    <location>
        <begin position="141"/>
        <end position="198"/>
    </location>
</feature>
<evidence type="ECO:0000313" key="4">
    <source>
        <dbReference type="WormBase" id="K02E7.9"/>
    </source>
</evidence>
<dbReference type="KEGG" id="cel:CELE_K02E7.9"/>
<name>O17253_CAEEL</name>
<proteinExistence type="predicted"/>
<dbReference type="Gene3D" id="3.30.710.10">
    <property type="entry name" value="Potassium Channel Kv1.1, Chain A"/>
    <property type="match status" value="1"/>
</dbReference>
<dbReference type="SMART" id="SM00225">
    <property type="entry name" value="BTB"/>
    <property type="match status" value="1"/>
</dbReference>
<dbReference type="Proteomes" id="UP000001940">
    <property type="component" value="Chromosome II"/>
</dbReference>
<dbReference type="OrthoDB" id="6156804at2759"/>
<dbReference type="PhylomeDB" id="O17253"/>
<keyword evidence="3" id="KW-1185">Reference proteome</keyword>
<dbReference type="InterPro" id="IPR011333">
    <property type="entry name" value="SKP1/BTB/POZ_sf"/>
</dbReference>
<evidence type="ECO:0000313" key="3">
    <source>
        <dbReference type="Proteomes" id="UP000001940"/>
    </source>
</evidence>
<accession>O17253</accession>
<dbReference type="IntAct" id="O17253">
    <property type="interactions" value="4"/>
</dbReference>
<dbReference type="CTD" id="173489"/>
<dbReference type="FunCoup" id="O17253">
    <property type="interactions" value="14"/>
</dbReference>
<dbReference type="WormBase" id="K02E7.9">
    <property type="protein sequence ID" value="CE11638"/>
    <property type="gene ID" value="WBGene00019313"/>
    <property type="gene designation" value="btb-10"/>
</dbReference>
<dbReference type="RefSeq" id="NP_493902.1">
    <property type="nucleotide sequence ID" value="NM_061501.4"/>
</dbReference>
<dbReference type="AlphaFoldDB" id="O17253"/>
<dbReference type="SUPFAM" id="SSF54695">
    <property type="entry name" value="POZ domain"/>
    <property type="match status" value="1"/>
</dbReference>
<dbReference type="PaxDb" id="6239-K02E7.9"/>
<dbReference type="Pfam" id="PF00651">
    <property type="entry name" value="BTB"/>
    <property type="match status" value="1"/>
</dbReference>
<evidence type="ECO:0000259" key="1">
    <source>
        <dbReference type="PROSITE" id="PS50097"/>
    </source>
</evidence>
<dbReference type="EMBL" id="BX284602">
    <property type="protein sequence ID" value="CCD63501.1"/>
    <property type="molecule type" value="Genomic_DNA"/>
</dbReference>
<dbReference type="Bgee" id="WBGene00019313">
    <property type="expression patterns" value="Expressed in embryo and 3 other cell types or tissues"/>
</dbReference>
<dbReference type="PeptideAtlas" id="O17253"/>
<dbReference type="PROSITE" id="PS50097">
    <property type="entry name" value="BTB"/>
    <property type="match status" value="1"/>
</dbReference>
<dbReference type="InterPro" id="IPR000210">
    <property type="entry name" value="BTB/POZ_dom"/>
</dbReference>
<gene>
    <name evidence="2 4" type="primary">btb-10</name>
    <name evidence="2" type="ORF">CELE_K02E7.9</name>
    <name evidence="4" type="ORF">K02E7.9</name>
</gene>